<feature type="region of interest" description="Disordered" evidence="2">
    <location>
        <begin position="33"/>
        <end position="67"/>
    </location>
</feature>
<dbReference type="Gene3D" id="3.40.50.300">
    <property type="entry name" value="P-loop containing nucleotide triphosphate hydrolases"/>
    <property type="match status" value="1"/>
</dbReference>
<dbReference type="InterPro" id="IPR003593">
    <property type="entry name" value="AAA+_ATPase"/>
</dbReference>
<dbReference type="GO" id="GO:0005524">
    <property type="term" value="F:ATP binding"/>
    <property type="evidence" value="ECO:0007669"/>
    <property type="project" value="UniProtKB-KW"/>
</dbReference>
<dbReference type="PROSITE" id="PS00674">
    <property type="entry name" value="AAA"/>
    <property type="match status" value="1"/>
</dbReference>
<dbReference type="GO" id="GO:0006508">
    <property type="term" value="P:proteolysis"/>
    <property type="evidence" value="ECO:0007669"/>
    <property type="project" value="InterPro"/>
</dbReference>
<evidence type="ECO:0000313" key="4">
    <source>
        <dbReference type="EMBL" id="PVA06474.1"/>
    </source>
</evidence>
<evidence type="ECO:0000256" key="1">
    <source>
        <dbReference type="RuleBase" id="RU003651"/>
    </source>
</evidence>
<dbReference type="SUPFAM" id="SSF52540">
    <property type="entry name" value="P-loop containing nucleoside triphosphate hydrolases"/>
    <property type="match status" value="1"/>
</dbReference>
<dbReference type="InterPro" id="IPR037219">
    <property type="entry name" value="Peptidase_M41-like"/>
</dbReference>
<dbReference type="InterPro" id="IPR027417">
    <property type="entry name" value="P-loop_NTPase"/>
</dbReference>
<protein>
    <recommendedName>
        <fullName evidence="3">AAA+ ATPase domain-containing protein</fullName>
    </recommendedName>
</protein>
<dbReference type="InterPro" id="IPR000642">
    <property type="entry name" value="Peptidase_M41"/>
</dbReference>
<keyword evidence="5" id="KW-1185">Reference proteome</keyword>
<dbReference type="Pfam" id="PF01434">
    <property type="entry name" value="Peptidase_M41"/>
    <property type="match status" value="1"/>
</dbReference>
<keyword evidence="1" id="KW-0067">ATP-binding</keyword>
<sequence length="718" mass="76264">MPMTPSNHWSPSTTSDDFAADVLQRVIARAIPGGVCPAPREPDPRPLPPPDTGKSPTADMSVPANRVGGMPAATIPAAKGTFPSYLPLPSLLTAIELLQVFTSPDAVARLTAPGAVHVLIIPEPQRLERVSETFIDLTEALHALPALAGVGVDDLRVISSSPPRGRSRSAAELKRSFETEVSQAIADGDSALLLCDSAQAIPDIARAVLTGSFTLSQLTTAMVLDLVALTHGATGPADRDEIALLLPPEAALRALPESLICHAFRAAKPQAVAHRLAQHTATFATSDPPLTLDDVKGLPDICGRLQHIIADLSDWKAGRVRWEDVSASVLLHGPPGTGKTMLAEALAGSAGAHFIATSYTDLQAAGHLGDYLKAMAAVVAEAVTRAPSVIFFDELDSFGTRTRDPGSKLSRYMTAVINDLLQELTRLNAAEGVIVVAATNHLDHIDPAILREGRFDQTLAVPLPDKSGVRDILAHHLGPEFAIEASAINGLLDKSGADLAHIARDAKARARRARTSVTADHLHQTVADHALPVCAKHLRRIAAHEAGHIVAAAVLDIPLPVRARITPTGGEVLRPAQPSYTADIIKAELVCLMAGRAAELLLIGDISSGSGSGQQSDLERATALLIAQEYQWGLGESSLIYTPMATSQWHSLSETRRQVINHRLKAAEAQARKLLAEHKGMLVRLSEALLVKRELNMMRIDELLNSPGSLLAYEQSGK</sequence>
<dbReference type="GO" id="GO:0004222">
    <property type="term" value="F:metalloendopeptidase activity"/>
    <property type="evidence" value="ECO:0007669"/>
    <property type="project" value="InterPro"/>
</dbReference>
<dbReference type="GO" id="GO:0030163">
    <property type="term" value="P:protein catabolic process"/>
    <property type="evidence" value="ECO:0007669"/>
    <property type="project" value="TreeGrafter"/>
</dbReference>
<evidence type="ECO:0000313" key="5">
    <source>
        <dbReference type="Proteomes" id="UP000244817"/>
    </source>
</evidence>
<dbReference type="CDD" id="cd19481">
    <property type="entry name" value="RecA-like_protease"/>
    <property type="match status" value="1"/>
</dbReference>
<evidence type="ECO:0000259" key="3">
    <source>
        <dbReference type="SMART" id="SM00382"/>
    </source>
</evidence>
<dbReference type="SMART" id="SM00382">
    <property type="entry name" value="AAA"/>
    <property type="match status" value="1"/>
</dbReference>
<dbReference type="Gene3D" id="1.20.58.760">
    <property type="entry name" value="Peptidase M41"/>
    <property type="match status" value="1"/>
</dbReference>
<dbReference type="InterPro" id="IPR003960">
    <property type="entry name" value="ATPase_AAA_CS"/>
</dbReference>
<dbReference type="AlphaFoldDB" id="A0A2T7FWE3"/>
<comment type="similarity">
    <text evidence="1">Belongs to the AAA ATPase family.</text>
</comment>
<dbReference type="GO" id="GO:0004176">
    <property type="term" value="F:ATP-dependent peptidase activity"/>
    <property type="evidence" value="ECO:0007669"/>
    <property type="project" value="InterPro"/>
</dbReference>
<accession>A0A2T7FWE3</accession>
<evidence type="ECO:0000256" key="2">
    <source>
        <dbReference type="SAM" id="MobiDB-lite"/>
    </source>
</evidence>
<feature type="domain" description="AAA+ ATPase" evidence="3">
    <location>
        <begin position="325"/>
        <end position="465"/>
    </location>
</feature>
<gene>
    <name evidence="4" type="ORF">DC363_11285</name>
</gene>
<organism evidence="4 5">
    <name type="scientific">Thalassorhabdomicrobium marinisediminis</name>
    <dbReference type="NCBI Taxonomy" id="2170577"/>
    <lineage>
        <taxon>Bacteria</taxon>
        <taxon>Pseudomonadati</taxon>
        <taxon>Pseudomonadota</taxon>
        <taxon>Alphaproteobacteria</taxon>
        <taxon>Rhodobacterales</taxon>
        <taxon>Paracoccaceae</taxon>
        <taxon>Thalassorhabdomicrobium</taxon>
    </lineage>
</organism>
<keyword evidence="1" id="KW-0547">Nucleotide-binding</keyword>
<dbReference type="PANTHER" id="PTHR23076">
    <property type="entry name" value="METALLOPROTEASE M41 FTSH"/>
    <property type="match status" value="1"/>
</dbReference>
<proteinExistence type="inferred from homology"/>
<reference evidence="4 5" key="1">
    <citation type="submission" date="2018-04" db="EMBL/GenBank/DDBJ databases">
        <title>Pelagivirga bohaiensis gen. nov., sp. nov., a bacterium isolated from the Bohai Sea.</title>
        <authorList>
            <person name="Ji X."/>
        </authorList>
    </citation>
    <scope>NUCLEOTIDE SEQUENCE [LARGE SCALE GENOMIC DNA]</scope>
    <source>
        <strain evidence="4 5">BH-SD16</strain>
    </source>
</reference>
<name>A0A2T7FWE3_9RHOB</name>
<comment type="caution">
    <text evidence="4">The sequence shown here is derived from an EMBL/GenBank/DDBJ whole genome shotgun (WGS) entry which is preliminary data.</text>
</comment>
<dbReference type="InterPro" id="IPR003959">
    <property type="entry name" value="ATPase_AAA_core"/>
</dbReference>
<dbReference type="Proteomes" id="UP000244817">
    <property type="component" value="Unassembled WGS sequence"/>
</dbReference>
<dbReference type="SUPFAM" id="SSF140990">
    <property type="entry name" value="FtsH protease domain-like"/>
    <property type="match status" value="1"/>
</dbReference>
<dbReference type="EMBL" id="QCYG01000006">
    <property type="protein sequence ID" value="PVA06474.1"/>
    <property type="molecule type" value="Genomic_DNA"/>
</dbReference>
<dbReference type="GO" id="GO:0005886">
    <property type="term" value="C:plasma membrane"/>
    <property type="evidence" value="ECO:0007669"/>
    <property type="project" value="TreeGrafter"/>
</dbReference>
<dbReference type="GO" id="GO:0016887">
    <property type="term" value="F:ATP hydrolysis activity"/>
    <property type="evidence" value="ECO:0007669"/>
    <property type="project" value="InterPro"/>
</dbReference>
<dbReference type="PANTHER" id="PTHR23076:SF97">
    <property type="entry name" value="ATP-DEPENDENT ZINC METALLOPROTEASE YME1L1"/>
    <property type="match status" value="1"/>
</dbReference>
<dbReference type="Pfam" id="PF00004">
    <property type="entry name" value="AAA"/>
    <property type="match status" value="1"/>
</dbReference>